<evidence type="ECO:0000313" key="2">
    <source>
        <dbReference type="EMBL" id="KAF0767657.1"/>
    </source>
</evidence>
<dbReference type="OrthoDB" id="6604379at2759"/>
<dbReference type="AlphaFoldDB" id="A0A6G0ZA55"/>
<evidence type="ECO:0000256" key="1">
    <source>
        <dbReference type="SAM" id="Phobius"/>
    </source>
</evidence>
<sequence>MTHGYLFASDNGYYNSDRACVEIYTSVKSPSYRRYRHTVVFKYFICLWILQSIFFFFAFLLINAFLPFFTFCTYKCLFCGEIAKLILDKFNKVISKNKRWENIEKINQILIGETTSDDDLSSNNLNLDNYVSMKYAPITSVDVERSFSMYKNILSPNRNRSLFWIRSSPKYSENQPRDVITPHKYPIEHLIY</sequence>
<dbReference type="Proteomes" id="UP000478052">
    <property type="component" value="Unassembled WGS sequence"/>
</dbReference>
<keyword evidence="1" id="KW-1133">Transmembrane helix</keyword>
<feature type="transmembrane region" description="Helical" evidence="1">
    <location>
        <begin position="40"/>
        <end position="62"/>
    </location>
</feature>
<keyword evidence="3" id="KW-1185">Reference proteome</keyword>
<reference evidence="2 3" key="1">
    <citation type="submission" date="2019-08" db="EMBL/GenBank/DDBJ databases">
        <title>Whole genome of Aphis craccivora.</title>
        <authorList>
            <person name="Voronova N.V."/>
            <person name="Shulinski R.S."/>
            <person name="Bandarenka Y.V."/>
            <person name="Zhorov D.G."/>
            <person name="Warner D."/>
        </authorList>
    </citation>
    <scope>NUCLEOTIDE SEQUENCE [LARGE SCALE GENOMIC DNA]</scope>
    <source>
        <strain evidence="2">180601</strain>
        <tissue evidence="2">Whole Body</tissue>
    </source>
</reference>
<keyword evidence="1" id="KW-0472">Membrane</keyword>
<keyword evidence="1" id="KW-0812">Transmembrane</keyword>
<comment type="caution">
    <text evidence="2">The sequence shown here is derived from an EMBL/GenBank/DDBJ whole genome shotgun (WGS) entry which is preliminary data.</text>
</comment>
<name>A0A6G0ZA55_APHCR</name>
<dbReference type="EMBL" id="VUJU01000922">
    <property type="protein sequence ID" value="KAF0767657.1"/>
    <property type="molecule type" value="Genomic_DNA"/>
</dbReference>
<accession>A0A6G0ZA55</accession>
<gene>
    <name evidence="2" type="ORF">FWK35_00002513</name>
</gene>
<evidence type="ECO:0000313" key="3">
    <source>
        <dbReference type="Proteomes" id="UP000478052"/>
    </source>
</evidence>
<proteinExistence type="predicted"/>
<organism evidence="2 3">
    <name type="scientific">Aphis craccivora</name>
    <name type="common">Cowpea aphid</name>
    <dbReference type="NCBI Taxonomy" id="307492"/>
    <lineage>
        <taxon>Eukaryota</taxon>
        <taxon>Metazoa</taxon>
        <taxon>Ecdysozoa</taxon>
        <taxon>Arthropoda</taxon>
        <taxon>Hexapoda</taxon>
        <taxon>Insecta</taxon>
        <taxon>Pterygota</taxon>
        <taxon>Neoptera</taxon>
        <taxon>Paraneoptera</taxon>
        <taxon>Hemiptera</taxon>
        <taxon>Sternorrhyncha</taxon>
        <taxon>Aphidomorpha</taxon>
        <taxon>Aphidoidea</taxon>
        <taxon>Aphididae</taxon>
        <taxon>Aphidini</taxon>
        <taxon>Aphis</taxon>
        <taxon>Aphis</taxon>
    </lineage>
</organism>
<protein>
    <submittedName>
        <fullName evidence="2">Dimer Tnp hAT domain-containing protein</fullName>
    </submittedName>
</protein>